<sequence>MVDLSANAQSGENNTASDILVASKSTEVPQLPPAFDEHPRLQLSGHSLATACKKKQKRTKADRAPKPPKMSKKDKKKVPVARDREFGAEGAVTGEIREVPARGKSSMPLPLNKIGKKSNEIAAGALIERRTENMEHANLPKFDGNSSGKEITALENTSSTNVPEQLEDRSQREVTTASNSDPRVSDLSEGRISDSSSFCTNAKRRRIESRNNRFATGANAVQPVDAAQFGQKHSASARNNRPVEARLTDADASESRSRNSSSNSKHIYFDNVAETRLPPRESSQRRSDENRTSDGWTHETDSQRHGTDVADDSALRKKPRLPWHKRTPENNIRASEVNFSFKIPKPGDEQNKPPNAPQKSRTLVCRLCSQEVAEDYVDRRQHVIGKHLKCDFDERIRETLSSEIRRCFPGCLVYCDEQVN</sequence>
<feature type="compositionally biased region" description="Basic and acidic residues" evidence="1">
    <location>
        <begin position="183"/>
        <end position="192"/>
    </location>
</feature>
<feature type="compositionally biased region" description="Polar residues" evidence="1">
    <location>
        <begin position="144"/>
        <end position="163"/>
    </location>
</feature>
<evidence type="ECO:0000256" key="1">
    <source>
        <dbReference type="SAM" id="MobiDB-lite"/>
    </source>
</evidence>
<protein>
    <submittedName>
        <fullName evidence="4">Zf-C2H2_3 domain-containing protein</fullName>
    </submittedName>
</protein>
<name>A0A183EHS6_9BILA</name>
<evidence type="ECO:0000313" key="4">
    <source>
        <dbReference type="WBParaSite" id="GPUH_0002054201-mRNA-1"/>
    </source>
</evidence>
<organism evidence="4">
    <name type="scientific">Gongylonema pulchrum</name>
    <dbReference type="NCBI Taxonomy" id="637853"/>
    <lineage>
        <taxon>Eukaryota</taxon>
        <taxon>Metazoa</taxon>
        <taxon>Ecdysozoa</taxon>
        <taxon>Nematoda</taxon>
        <taxon>Chromadorea</taxon>
        <taxon>Rhabditida</taxon>
        <taxon>Spirurina</taxon>
        <taxon>Spiruromorpha</taxon>
        <taxon>Spiruroidea</taxon>
        <taxon>Gongylonematidae</taxon>
        <taxon>Gongylonema</taxon>
    </lineage>
</organism>
<dbReference type="WBParaSite" id="GPUH_0002054201-mRNA-1">
    <property type="protein sequence ID" value="GPUH_0002054201-mRNA-1"/>
    <property type="gene ID" value="GPUH_0002054201"/>
</dbReference>
<feature type="compositionally biased region" description="Polar residues" evidence="1">
    <location>
        <begin position="173"/>
        <end position="182"/>
    </location>
</feature>
<proteinExistence type="predicted"/>
<feature type="compositionally biased region" description="Basic residues" evidence="1">
    <location>
        <begin position="316"/>
        <end position="325"/>
    </location>
</feature>
<evidence type="ECO:0000313" key="3">
    <source>
        <dbReference type="Proteomes" id="UP000271098"/>
    </source>
</evidence>
<feature type="compositionally biased region" description="Basic and acidic residues" evidence="1">
    <location>
        <begin position="277"/>
        <end position="308"/>
    </location>
</feature>
<dbReference type="Proteomes" id="UP000271098">
    <property type="component" value="Unassembled WGS sequence"/>
</dbReference>
<feature type="compositionally biased region" description="Polar residues" evidence="1">
    <location>
        <begin position="1"/>
        <end position="28"/>
    </location>
</feature>
<feature type="compositionally biased region" description="Basic and acidic residues" evidence="1">
    <location>
        <begin position="241"/>
        <end position="257"/>
    </location>
</feature>
<dbReference type="AlphaFoldDB" id="A0A183EHS6"/>
<dbReference type="EMBL" id="UYRT01090594">
    <property type="protein sequence ID" value="VDN36221.1"/>
    <property type="molecule type" value="Genomic_DNA"/>
</dbReference>
<accession>A0A183EHS6</accession>
<feature type="compositionally biased region" description="Basic residues" evidence="1">
    <location>
        <begin position="69"/>
        <end position="79"/>
    </location>
</feature>
<feature type="region of interest" description="Disordered" evidence="1">
    <location>
        <begin position="125"/>
        <end position="328"/>
    </location>
</feature>
<evidence type="ECO:0000313" key="2">
    <source>
        <dbReference type="EMBL" id="VDN36221.1"/>
    </source>
</evidence>
<reference evidence="2 3" key="2">
    <citation type="submission" date="2018-11" db="EMBL/GenBank/DDBJ databases">
        <authorList>
            <consortium name="Pathogen Informatics"/>
        </authorList>
    </citation>
    <scope>NUCLEOTIDE SEQUENCE [LARGE SCALE GENOMIC DNA]</scope>
</reference>
<reference evidence="4" key="1">
    <citation type="submission" date="2016-06" db="UniProtKB">
        <authorList>
            <consortium name="WormBaseParasite"/>
        </authorList>
    </citation>
    <scope>IDENTIFICATION</scope>
</reference>
<keyword evidence="3" id="KW-1185">Reference proteome</keyword>
<gene>
    <name evidence="2" type="ORF">GPUH_LOCUS20518</name>
</gene>
<feature type="region of interest" description="Disordered" evidence="1">
    <location>
        <begin position="1"/>
        <end position="92"/>
    </location>
</feature>